<dbReference type="SMART" id="SM00342">
    <property type="entry name" value="HTH_ARAC"/>
    <property type="match status" value="1"/>
</dbReference>
<dbReference type="CDD" id="cd01543">
    <property type="entry name" value="PBP1_XylR"/>
    <property type="match status" value="1"/>
</dbReference>
<name>A0A1C3EBW8_9PLAN</name>
<evidence type="ECO:0000256" key="2">
    <source>
        <dbReference type="ARBA" id="ARBA00023125"/>
    </source>
</evidence>
<evidence type="ECO:0000313" key="7">
    <source>
        <dbReference type="Proteomes" id="UP000094828"/>
    </source>
</evidence>
<evidence type="ECO:0000256" key="3">
    <source>
        <dbReference type="ARBA" id="ARBA00023163"/>
    </source>
</evidence>
<dbReference type="Gene3D" id="3.40.50.2300">
    <property type="match status" value="2"/>
</dbReference>
<organism evidence="6 7">
    <name type="scientific">Planctopirus hydrillae</name>
    <dbReference type="NCBI Taxonomy" id="1841610"/>
    <lineage>
        <taxon>Bacteria</taxon>
        <taxon>Pseudomonadati</taxon>
        <taxon>Planctomycetota</taxon>
        <taxon>Planctomycetia</taxon>
        <taxon>Planctomycetales</taxon>
        <taxon>Planctomycetaceae</taxon>
        <taxon>Planctopirus</taxon>
    </lineage>
</organism>
<feature type="domain" description="HTH araC/xylS-type" evidence="5">
    <location>
        <begin position="310"/>
        <end position="408"/>
    </location>
</feature>
<dbReference type="PANTHER" id="PTHR30146">
    <property type="entry name" value="LACI-RELATED TRANSCRIPTIONAL REPRESSOR"/>
    <property type="match status" value="1"/>
</dbReference>
<dbReference type="RefSeq" id="WP_013112148.1">
    <property type="nucleotide sequence ID" value="NZ_LYDR01000103.1"/>
</dbReference>
<dbReference type="Pfam" id="PF13377">
    <property type="entry name" value="Peripla_BP_3"/>
    <property type="match status" value="1"/>
</dbReference>
<reference evidence="6 7" key="1">
    <citation type="submission" date="2016-05" db="EMBL/GenBank/DDBJ databases">
        <title>Genomic and physiological characterization of Planctopirus sp. isolated from fresh water lake.</title>
        <authorList>
            <person name="Subhash Y."/>
            <person name="Ramana C."/>
        </authorList>
    </citation>
    <scope>NUCLEOTIDE SEQUENCE [LARGE SCALE GENOMIC DNA]</scope>
    <source>
        <strain evidence="6 7">JC280</strain>
    </source>
</reference>
<dbReference type="Proteomes" id="UP000094828">
    <property type="component" value="Unassembled WGS sequence"/>
</dbReference>
<dbReference type="EMBL" id="LYDR01000103">
    <property type="protein sequence ID" value="ODA30757.1"/>
    <property type="molecule type" value="Genomic_DNA"/>
</dbReference>
<evidence type="ECO:0000259" key="5">
    <source>
        <dbReference type="PROSITE" id="PS01124"/>
    </source>
</evidence>
<dbReference type="InterPro" id="IPR054031">
    <property type="entry name" value="XylR_PBP1"/>
</dbReference>
<dbReference type="InterPro" id="IPR018062">
    <property type="entry name" value="HTH_AraC-typ_CS"/>
</dbReference>
<keyword evidence="1" id="KW-0805">Transcription regulation</keyword>
<dbReference type="PANTHER" id="PTHR30146:SF24">
    <property type="entry name" value="XYLOSE OPERON REGULATORY PROTEIN"/>
    <property type="match status" value="1"/>
</dbReference>
<keyword evidence="3" id="KW-0804">Transcription</keyword>
<protein>
    <recommendedName>
        <fullName evidence="5">HTH araC/xylS-type domain-containing protein</fullName>
    </recommendedName>
</protein>
<dbReference type="GO" id="GO:0003700">
    <property type="term" value="F:DNA-binding transcription factor activity"/>
    <property type="evidence" value="ECO:0007669"/>
    <property type="project" value="InterPro"/>
</dbReference>
<dbReference type="InterPro" id="IPR028082">
    <property type="entry name" value="Peripla_BP_I"/>
</dbReference>
<dbReference type="InterPro" id="IPR009057">
    <property type="entry name" value="Homeodomain-like_sf"/>
</dbReference>
<dbReference type="PROSITE" id="PS01124">
    <property type="entry name" value="HTH_ARAC_FAMILY_2"/>
    <property type="match status" value="1"/>
</dbReference>
<gene>
    <name evidence="6" type="ORF">A6X21_05605</name>
</gene>
<keyword evidence="7" id="KW-1185">Reference proteome</keyword>
<dbReference type="InterPro" id="IPR046335">
    <property type="entry name" value="LacI/GalR-like_sensor"/>
</dbReference>
<dbReference type="SUPFAM" id="SSF53822">
    <property type="entry name" value="Periplasmic binding protein-like I"/>
    <property type="match status" value="1"/>
</dbReference>
<dbReference type="STRING" id="1841610.A6X21_05605"/>
<dbReference type="SUPFAM" id="SSF46689">
    <property type="entry name" value="Homeodomain-like"/>
    <property type="match status" value="1"/>
</dbReference>
<dbReference type="AlphaFoldDB" id="A0A1C3EBW8"/>
<dbReference type="Pfam" id="PF12833">
    <property type="entry name" value="HTH_18"/>
    <property type="match status" value="1"/>
</dbReference>
<dbReference type="OrthoDB" id="9795616at2"/>
<comment type="caution">
    <text evidence="6">The sequence shown here is derived from an EMBL/GenBank/DDBJ whole genome shotgun (WGS) entry which is preliminary data.</text>
</comment>
<sequence length="409" mass="45817">MSQEAPASQDSSEISPRPATLPVSAMPPTMHRSVALIVHTSSDWTRQVLRGIAQYASEHGFWDFFIEPRGHDEKLLIPKGWSGDGIIARLTHPALEKQILKSNLPCVNVSWMGQHSLRIPKVVSDEAACGRLAAEHFLEQSFRSFAYIGPIHRAGYDDLLGKNYINTLLQAGHQTSIYQPTVPIPVPDLLTQRKGFLQWLKMLPKPTAIFTWSGEVGRELMTCARLSRFRIPDDIALLVGENDPLLSALAPVPLSNIDQAPVRVGYEAATLLDKLMNGEPAPEEPILVPPVGVVQRRSTETSAVDDPLVDMAVRFMRDHLSEPIQIADVEKALNVSRRVLEHRFHKVLDDTPANVLRRMRLQNVKRLLGETTLPLARIAQLTGFNHVEVLVRTFRRELGVTPGEYRRRH</sequence>
<feature type="compositionally biased region" description="Polar residues" evidence="4">
    <location>
        <begin position="1"/>
        <end position="14"/>
    </location>
</feature>
<dbReference type="InterPro" id="IPR018060">
    <property type="entry name" value="HTH_AraC"/>
</dbReference>
<dbReference type="Gene3D" id="1.10.10.60">
    <property type="entry name" value="Homeodomain-like"/>
    <property type="match status" value="1"/>
</dbReference>
<dbReference type="GO" id="GO:0000976">
    <property type="term" value="F:transcription cis-regulatory region binding"/>
    <property type="evidence" value="ECO:0007669"/>
    <property type="project" value="TreeGrafter"/>
</dbReference>
<dbReference type="Pfam" id="PF22177">
    <property type="entry name" value="PBP1_XylR"/>
    <property type="match status" value="1"/>
</dbReference>
<dbReference type="PROSITE" id="PS00041">
    <property type="entry name" value="HTH_ARAC_FAMILY_1"/>
    <property type="match status" value="1"/>
</dbReference>
<evidence type="ECO:0000313" key="6">
    <source>
        <dbReference type="EMBL" id="ODA30757.1"/>
    </source>
</evidence>
<feature type="region of interest" description="Disordered" evidence="4">
    <location>
        <begin position="1"/>
        <end position="26"/>
    </location>
</feature>
<evidence type="ECO:0000256" key="4">
    <source>
        <dbReference type="SAM" id="MobiDB-lite"/>
    </source>
</evidence>
<evidence type="ECO:0000256" key="1">
    <source>
        <dbReference type="ARBA" id="ARBA00023015"/>
    </source>
</evidence>
<keyword evidence="2" id="KW-0238">DNA-binding</keyword>
<accession>A0A1C3EBW8</accession>
<proteinExistence type="predicted"/>